<name>A0ABT9XE60_9BACL</name>
<keyword evidence="3" id="KW-1185">Reference proteome</keyword>
<comment type="caution">
    <text evidence="2">The sequence shown here is derived from an EMBL/GenBank/DDBJ whole genome shotgun (WGS) entry which is preliminary data.</text>
</comment>
<evidence type="ECO:0000256" key="1">
    <source>
        <dbReference type="ARBA" id="ARBA00005721"/>
    </source>
</evidence>
<protein>
    <submittedName>
        <fullName evidence="2">Alkaline shock family protein YloU</fullName>
    </submittedName>
</protein>
<dbReference type="EMBL" id="JAUSTP010000001">
    <property type="protein sequence ID" value="MDQ0188359.1"/>
    <property type="molecule type" value="Genomic_DNA"/>
</dbReference>
<dbReference type="Proteomes" id="UP001232973">
    <property type="component" value="Unassembled WGS sequence"/>
</dbReference>
<proteinExistence type="inferred from homology"/>
<organism evidence="2 3">
    <name type="scientific">Alicyclobacillus cycloheptanicus</name>
    <dbReference type="NCBI Taxonomy" id="1457"/>
    <lineage>
        <taxon>Bacteria</taxon>
        <taxon>Bacillati</taxon>
        <taxon>Bacillota</taxon>
        <taxon>Bacilli</taxon>
        <taxon>Bacillales</taxon>
        <taxon>Alicyclobacillaceae</taxon>
        <taxon>Alicyclobacillus</taxon>
    </lineage>
</organism>
<evidence type="ECO:0000313" key="2">
    <source>
        <dbReference type="EMBL" id="MDQ0188359.1"/>
    </source>
</evidence>
<evidence type="ECO:0000313" key="3">
    <source>
        <dbReference type="Proteomes" id="UP001232973"/>
    </source>
</evidence>
<comment type="similarity">
    <text evidence="1">Belongs to the asp23 family.</text>
</comment>
<gene>
    <name evidence="2" type="ORF">J2S03_000163</name>
</gene>
<reference evidence="2 3" key="1">
    <citation type="submission" date="2023-07" db="EMBL/GenBank/DDBJ databases">
        <title>Genomic Encyclopedia of Type Strains, Phase IV (KMG-IV): sequencing the most valuable type-strain genomes for metagenomic binning, comparative biology and taxonomic classification.</title>
        <authorList>
            <person name="Goeker M."/>
        </authorList>
    </citation>
    <scope>NUCLEOTIDE SEQUENCE [LARGE SCALE GENOMIC DNA]</scope>
    <source>
        <strain evidence="2 3">DSM 4006</strain>
    </source>
</reference>
<accession>A0ABT9XE60</accession>
<dbReference type="InterPro" id="IPR005531">
    <property type="entry name" value="Asp23"/>
</dbReference>
<sequence length="143" mass="15229">MQDMEFQASEMGKIQIADEVLQVIAGLAASEVAGVVGMSGSFAGGLTEQLLGRKNLAKGVKVEFGDGDKECSVDLSVVLDFGVNIPETCMLVQENVKQAIESMTGLHVLAVHVHVGAVAFNQEKLHAKQREVTELLPGDKKSH</sequence>
<dbReference type="PANTHER" id="PTHR34297">
    <property type="entry name" value="HYPOTHETICAL CYTOSOLIC PROTEIN-RELATED"/>
    <property type="match status" value="1"/>
</dbReference>
<dbReference type="Pfam" id="PF03780">
    <property type="entry name" value="Asp23"/>
    <property type="match status" value="1"/>
</dbReference>
<dbReference type="RefSeq" id="WP_274455764.1">
    <property type="nucleotide sequence ID" value="NZ_CP067097.1"/>
</dbReference>